<dbReference type="Proteomes" id="UP000729402">
    <property type="component" value="Unassembled WGS sequence"/>
</dbReference>
<accession>A0A8J5VP91</accession>
<reference evidence="1" key="1">
    <citation type="journal article" date="2021" name="bioRxiv">
        <title>Whole Genome Assembly and Annotation of Northern Wild Rice, Zizania palustris L., Supports a Whole Genome Duplication in the Zizania Genus.</title>
        <authorList>
            <person name="Haas M."/>
            <person name="Kono T."/>
            <person name="Macchietto M."/>
            <person name="Millas R."/>
            <person name="McGilp L."/>
            <person name="Shao M."/>
            <person name="Duquette J."/>
            <person name="Hirsch C.N."/>
            <person name="Kimball J."/>
        </authorList>
    </citation>
    <scope>NUCLEOTIDE SEQUENCE</scope>
    <source>
        <tissue evidence="1">Fresh leaf tissue</tissue>
    </source>
</reference>
<evidence type="ECO:0000313" key="2">
    <source>
        <dbReference type="Proteomes" id="UP000729402"/>
    </source>
</evidence>
<name>A0A8J5VP91_ZIZPA</name>
<keyword evidence="2" id="KW-1185">Reference proteome</keyword>
<reference evidence="1" key="2">
    <citation type="submission" date="2021-02" db="EMBL/GenBank/DDBJ databases">
        <authorList>
            <person name="Kimball J.A."/>
            <person name="Haas M.W."/>
            <person name="Macchietto M."/>
            <person name="Kono T."/>
            <person name="Duquette J."/>
            <person name="Shao M."/>
        </authorList>
    </citation>
    <scope>NUCLEOTIDE SEQUENCE</scope>
    <source>
        <tissue evidence="1">Fresh leaf tissue</tissue>
    </source>
</reference>
<dbReference type="EMBL" id="JAAALK010000288">
    <property type="protein sequence ID" value="KAG8051754.1"/>
    <property type="molecule type" value="Genomic_DNA"/>
</dbReference>
<dbReference type="AlphaFoldDB" id="A0A8J5VP91"/>
<evidence type="ECO:0000313" key="1">
    <source>
        <dbReference type="EMBL" id="KAG8051754.1"/>
    </source>
</evidence>
<dbReference type="OrthoDB" id="696347at2759"/>
<comment type="caution">
    <text evidence="1">The sequence shown here is derived from an EMBL/GenBank/DDBJ whole genome shotgun (WGS) entry which is preliminary data.</text>
</comment>
<organism evidence="1 2">
    <name type="scientific">Zizania palustris</name>
    <name type="common">Northern wild rice</name>
    <dbReference type="NCBI Taxonomy" id="103762"/>
    <lineage>
        <taxon>Eukaryota</taxon>
        <taxon>Viridiplantae</taxon>
        <taxon>Streptophyta</taxon>
        <taxon>Embryophyta</taxon>
        <taxon>Tracheophyta</taxon>
        <taxon>Spermatophyta</taxon>
        <taxon>Magnoliopsida</taxon>
        <taxon>Liliopsida</taxon>
        <taxon>Poales</taxon>
        <taxon>Poaceae</taxon>
        <taxon>BOP clade</taxon>
        <taxon>Oryzoideae</taxon>
        <taxon>Oryzeae</taxon>
        <taxon>Zizaniinae</taxon>
        <taxon>Zizania</taxon>
    </lineage>
</organism>
<gene>
    <name evidence="1" type="ORF">GUJ93_ZPchr0001g31058</name>
</gene>
<proteinExistence type="predicted"/>
<protein>
    <submittedName>
        <fullName evidence="1">Uncharacterized protein</fullName>
    </submittedName>
</protein>
<sequence>MSSISRFLRRASLTAAVVGTAAVALSDLKMWRISMCFNPPSPQADAGAATRGHQGLIRAHPRLRELNEALSSRDAFFLDATHALAASALRVPTMTGLFLHLFLQSGGGSPRSQATAESRGASYDAVHYRIQQSLLRAREGRFDEALADVARLAGDSPGDPRPRFTASALCCLHGRYGTAVEWMKSIPRDTRIGGIGQFENAIVIAMPGSSPRSFEQGTEGNVMCAASRFAEDMLLLHFMQGQWSIREKLEVFALVSLLHHFVSKHGRCRGGGLRRFVSKHRRAAPASDDLTKSIPKREFFNGNLFYLVECFQAILATVLRARPLCGDRLREVRALSERALLLAAAEGDDLAVVDVNLLLALLATRDGHFHEAMRRYAAAVRKDPSDPRPYELAAMLCSLFGQTEWRDLWRAAKEQRGHGTKGLAELPALLDELVVAAALGGAVLTAIDEHSDPRGGLVLLAAWREVDAALAAAVRDKNLTFLESCQIRALHSVLHAKLKPLLHSANHGLQKNSRENE</sequence>